<dbReference type="Proteomes" id="UP000549343">
    <property type="component" value="Unassembled WGS sequence"/>
</dbReference>
<organism evidence="4 5">
    <name type="scientific">Actinomadura livida</name>
    <dbReference type="NCBI Taxonomy" id="79909"/>
    <lineage>
        <taxon>Bacteria</taxon>
        <taxon>Bacillati</taxon>
        <taxon>Actinomycetota</taxon>
        <taxon>Actinomycetes</taxon>
        <taxon>Streptosporangiales</taxon>
        <taxon>Thermomonosporaceae</taxon>
        <taxon>Actinomadura</taxon>
    </lineage>
</organism>
<evidence type="ECO:0000313" key="4">
    <source>
        <dbReference type="EMBL" id="MBB4777336.1"/>
    </source>
</evidence>
<dbReference type="SUPFAM" id="SSF55781">
    <property type="entry name" value="GAF domain-like"/>
    <property type="match status" value="1"/>
</dbReference>
<dbReference type="PANTHER" id="PTHR43102">
    <property type="entry name" value="SLR1143 PROTEIN"/>
    <property type="match status" value="1"/>
</dbReference>
<dbReference type="AlphaFoldDB" id="A0A7W7MZV2"/>
<accession>A0A7W7MZV2</accession>
<dbReference type="EMBL" id="BAAAHD010000015">
    <property type="protein sequence ID" value="GAA0554226.1"/>
    <property type="molecule type" value="Genomic_DNA"/>
</dbReference>
<evidence type="ECO:0000313" key="5">
    <source>
        <dbReference type="Proteomes" id="UP000549343"/>
    </source>
</evidence>
<protein>
    <submittedName>
        <fullName evidence="4">GAF domain-containing protein</fullName>
    </submittedName>
</protein>
<dbReference type="Gene3D" id="3.30.450.40">
    <property type="match status" value="1"/>
</dbReference>
<dbReference type="Proteomes" id="UP001501427">
    <property type="component" value="Unassembled WGS sequence"/>
</dbReference>
<name>A0A7W7MZV2_9ACTN</name>
<evidence type="ECO:0000313" key="3">
    <source>
        <dbReference type="EMBL" id="GAA0554226.1"/>
    </source>
</evidence>
<evidence type="ECO:0000259" key="2">
    <source>
        <dbReference type="Pfam" id="PF01590"/>
    </source>
</evidence>
<dbReference type="InterPro" id="IPR003018">
    <property type="entry name" value="GAF"/>
</dbReference>
<feature type="domain" description="GAF" evidence="2">
    <location>
        <begin position="45"/>
        <end position="184"/>
    </location>
</feature>
<dbReference type="RefSeq" id="WP_229808564.1">
    <property type="nucleotide sequence ID" value="NZ_BAAAHD010000015.1"/>
</dbReference>
<feature type="region of interest" description="Disordered" evidence="1">
    <location>
        <begin position="1"/>
        <end position="22"/>
    </location>
</feature>
<reference evidence="3" key="3">
    <citation type="submission" date="2023-12" db="EMBL/GenBank/DDBJ databases">
        <authorList>
            <person name="Sun Q."/>
            <person name="Inoue M."/>
        </authorList>
    </citation>
    <scope>NUCLEOTIDE SEQUENCE</scope>
    <source>
        <strain evidence="3">JCM 10667</strain>
    </source>
</reference>
<gene>
    <name evidence="4" type="ORF">F4557_005754</name>
    <name evidence="3" type="ORF">GCM10009546_15240</name>
</gene>
<reference evidence="4 5" key="2">
    <citation type="submission" date="2020-08" db="EMBL/GenBank/DDBJ databases">
        <title>Sequencing the genomes of 1000 actinobacteria strains.</title>
        <authorList>
            <person name="Klenk H.-P."/>
        </authorList>
    </citation>
    <scope>NUCLEOTIDE SEQUENCE [LARGE SCALE GENOMIC DNA]</scope>
    <source>
        <strain evidence="4 5">DSM 44772</strain>
    </source>
</reference>
<proteinExistence type="predicted"/>
<dbReference type="Pfam" id="PF01590">
    <property type="entry name" value="GAF"/>
    <property type="match status" value="1"/>
</dbReference>
<evidence type="ECO:0000256" key="1">
    <source>
        <dbReference type="SAM" id="MobiDB-lite"/>
    </source>
</evidence>
<dbReference type="EMBL" id="JACHMV010000001">
    <property type="protein sequence ID" value="MBB4777336.1"/>
    <property type="molecule type" value="Genomic_DNA"/>
</dbReference>
<keyword evidence="6" id="KW-1185">Reference proteome</keyword>
<dbReference type="InterPro" id="IPR029016">
    <property type="entry name" value="GAF-like_dom_sf"/>
</dbReference>
<reference evidence="3 6" key="1">
    <citation type="journal article" date="2019" name="Int. J. Syst. Evol. Microbiol.">
        <title>The Global Catalogue of Microorganisms (GCM) 10K type strain sequencing project: providing services to taxonomists for standard genome sequencing and annotation.</title>
        <authorList>
            <consortium name="The Broad Institute Genomics Platform"/>
            <consortium name="The Broad Institute Genome Sequencing Center for Infectious Disease"/>
            <person name="Wu L."/>
            <person name="Ma J."/>
        </authorList>
    </citation>
    <scope>NUCLEOTIDE SEQUENCE [LARGE SCALE GENOMIC DNA]</scope>
    <source>
        <strain evidence="3 6">JCM 10667</strain>
    </source>
</reference>
<sequence length="194" mass="21273">MTHQFSDQAPELFDRPLLPPDHEAPKRAARLRELGLGQKRESEFDRFAHELALEAQQLTGLATTPVAFVNLIGEDQFVSGVFTPPAAADLVEGILDLRIPLNAGYCPHVVVRRKALILDDVLDYPRFAGNPIVDKLMVRSYAGAPLTDRTGTVLGTVCVVDSEPRPWGKAGLDLMKRKAADLAARIDLREGLPD</sequence>
<comment type="caution">
    <text evidence="4">The sequence shown here is derived from an EMBL/GenBank/DDBJ whole genome shotgun (WGS) entry which is preliminary data.</text>
</comment>
<dbReference type="PANTHER" id="PTHR43102:SF2">
    <property type="entry name" value="GAF DOMAIN-CONTAINING PROTEIN"/>
    <property type="match status" value="1"/>
</dbReference>
<evidence type="ECO:0000313" key="6">
    <source>
        <dbReference type="Proteomes" id="UP001501427"/>
    </source>
</evidence>